<evidence type="ECO:0000256" key="1">
    <source>
        <dbReference type="SAM" id="MobiDB-lite"/>
    </source>
</evidence>
<evidence type="ECO:0000313" key="3">
    <source>
        <dbReference type="Proteomes" id="UP000557566"/>
    </source>
</evidence>
<feature type="region of interest" description="Disordered" evidence="1">
    <location>
        <begin position="1"/>
        <end position="20"/>
    </location>
</feature>
<gene>
    <name evidence="2" type="ORF">G6O67_004530</name>
</gene>
<name>A0A8H4PPN4_9HYPO</name>
<accession>A0A8H4PPN4</accession>
<protein>
    <submittedName>
        <fullName evidence="2">Uncharacterized protein</fullName>
    </submittedName>
</protein>
<feature type="region of interest" description="Disordered" evidence="1">
    <location>
        <begin position="72"/>
        <end position="99"/>
    </location>
</feature>
<keyword evidence="3" id="KW-1185">Reference proteome</keyword>
<proteinExistence type="predicted"/>
<evidence type="ECO:0000313" key="2">
    <source>
        <dbReference type="EMBL" id="KAF4508107.1"/>
    </source>
</evidence>
<organism evidence="2 3">
    <name type="scientific">Ophiocordyceps sinensis</name>
    <dbReference type="NCBI Taxonomy" id="72228"/>
    <lineage>
        <taxon>Eukaryota</taxon>
        <taxon>Fungi</taxon>
        <taxon>Dikarya</taxon>
        <taxon>Ascomycota</taxon>
        <taxon>Pezizomycotina</taxon>
        <taxon>Sordariomycetes</taxon>
        <taxon>Hypocreomycetidae</taxon>
        <taxon>Hypocreales</taxon>
        <taxon>Ophiocordycipitaceae</taxon>
        <taxon>Ophiocordyceps</taxon>
    </lineage>
</organism>
<reference evidence="2 3" key="1">
    <citation type="journal article" date="2020" name="Genome Biol. Evol.">
        <title>A new high-quality draft genome assembly of the Chinese cordyceps Ophiocordyceps sinensis.</title>
        <authorList>
            <person name="Shu R."/>
            <person name="Zhang J."/>
            <person name="Meng Q."/>
            <person name="Zhang H."/>
            <person name="Zhou G."/>
            <person name="Li M."/>
            <person name="Wu P."/>
            <person name="Zhao Y."/>
            <person name="Chen C."/>
            <person name="Qin Q."/>
        </authorList>
    </citation>
    <scope>NUCLEOTIDE SEQUENCE [LARGE SCALE GENOMIC DNA]</scope>
    <source>
        <strain evidence="2 3">IOZ07</strain>
    </source>
</reference>
<sequence>MGEKWPSGSPDSLEPRRQRSQAKPCGVASVCRRLPLPASACLCLPLPASACLCLLLRRDSCAAERNLDRGRINRQTSEGGTARERERGARPNSTAWSSTSNVQHTLPLVLASSRLLSNPDLFAPNLLHAEPPPTATTRGTHFVQHAAGYPTGRPNDKKRAFASTDGAAVHTQCYSVQILQERPLPTHSRAHDCRTLVFVSRRVDEGRMLHLR</sequence>
<dbReference type="AlphaFoldDB" id="A0A8H4PPN4"/>
<comment type="caution">
    <text evidence="2">The sequence shown here is derived from an EMBL/GenBank/DDBJ whole genome shotgun (WGS) entry which is preliminary data.</text>
</comment>
<dbReference type="Proteomes" id="UP000557566">
    <property type="component" value="Unassembled WGS sequence"/>
</dbReference>
<dbReference type="EMBL" id="JAAVMX010000005">
    <property type="protein sequence ID" value="KAF4508107.1"/>
    <property type="molecule type" value="Genomic_DNA"/>
</dbReference>